<evidence type="ECO:0000313" key="1">
    <source>
        <dbReference type="EMBL" id="QJD84997.1"/>
    </source>
</evidence>
<evidence type="ECO:0008006" key="3">
    <source>
        <dbReference type="Google" id="ProtNLM"/>
    </source>
</evidence>
<dbReference type="AlphaFoldDB" id="A0A7Z2ZNF3"/>
<gene>
    <name evidence="1" type="ORF">HH215_18620</name>
</gene>
<dbReference type="RefSeq" id="WP_169281273.1">
    <property type="nucleotide sequence ID" value="NZ_CP051680.1"/>
</dbReference>
<dbReference type="EMBL" id="CP051680">
    <property type="protein sequence ID" value="QJD84997.1"/>
    <property type="molecule type" value="Genomic_DNA"/>
</dbReference>
<proteinExistence type="predicted"/>
<dbReference type="KEGG" id="cheb:HH215_18620"/>
<accession>A0A7Z2ZNF3</accession>
<name>A0A7Z2ZNF3_9BACL</name>
<protein>
    <recommendedName>
        <fullName evidence="3">Immunity protein 30 domain-containing protein</fullName>
    </recommendedName>
</protein>
<keyword evidence="2" id="KW-1185">Reference proteome</keyword>
<organism evidence="1 2">
    <name type="scientific">Cohnella herbarum</name>
    <dbReference type="NCBI Taxonomy" id="2728023"/>
    <lineage>
        <taxon>Bacteria</taxon>
        <taxon>Bacillati</taxon>
        <taxon>Bacillota</taxon>
        <taxon>Bacilli</taxon>
        <taxon>Bacillales</taxon>
        <taxon>Paenibacillaceae</taxon>
        <taxon>Cohnella</taxon>
    </lineage>
</organism>
<dbReference type="Proteomes" id="UP000502248">
    <property type="component" value="Chromosome"/>
</dbReference>
<evidence type="ECO:0000313" key="2">
    <source>
        <dbReference type="Proteomes" id="UP000502248"/>
    </source>
</evidence>
<reference evidence="1 2" key="1">
    <citation type="submission" date="2020-04" db="EMBL/GenBank/DDBJ databases">
        <title>Genome sequencing of novel species.</title>
        <authorList>
            <person name="Heo J."/>
            <person name="Kim S.-J."/>
            <person name="Kim J.-S."/>
            <person name="Hong S.-B."/>
            <person name="Kwon S.-W."/>
        </authorList>
    </citation>
    <scope>NUCLEOTIDE SEQUENCE [LARGE SCALE GENOMIC DNA]</scope>
    <source>
        <strain evidence="1 2">MFER-1</strain>
    </source>
</reference>
<sequence length="136" mass="15971">MDSQLVDPYELQLRKALNKVLPDAYECLKTLDQMPSEIGMNLLAVLVNYACESQNITVITLARDSMKKIPLKWLTQYYPEVVNRSIDWADEWQYIRLLELTREVAPQLLKVFIDRGLFSENDEIHESAEYFRSKQN</sequence>